<protein>
    <recommendedName>
        <fullName evidence="2 3">Segregation and condensation protein A</fullName>
    </recommendedName>
</protein>
<proteinExistence type="inferred from homology"/>
<evidence type="ECO:0000313" key="5">
    <source>
        <dbReference type="Proteomes" id="UP000510886"/>
    </source>
</evidence>
<evidence type="ECO:0000256" key="2">
    <source>
        <dbReference type="ARBA" id="ARBA00044777"/>
    </source>
</evidence>
<evidence type="ECO:0000256" key="1">
    <source>
        <dbReference type="ARBA" id="ARBA00022829"/>
    </source>
</evidence>
<dbReference type="GO" id="GO:0051301">
    <property type="term" value="P:cell division"/>
    <property type="evidence" value="ECO:0007669"/>
    <property type="project" value="UniProtKB-KW"/>
</dbReference>
<dbReference type="InterPro" id="IPR003768">
    <property type="entry name" value="ScpA"/>
</dbReference>
<sequence length="262" mass="29957">MLLNGSRSVVNKLESHEKKLTFKLTSFEGPLDLLLHLIRQNEMNIYDIQMTAITSQYMDYLHQMKELRLDIAGEYLVMAATLMNIKSRLLLPQEQEASSADVDEEDPRNDLVQQLLVHQLYQEIGVKLADLASERELSYSREQAAPPLDAQLGQLRPKSTTVEQLQTAFVKILQRKKFVKFAQPQVHPERYNIKSEMNTIRQRLKVERVVAFEGLFPDNIVEHLVTVFLALLELVKIGEAGVQQAANFEPIMITSEGNNVIK</sequence>
<organism evidence="4 5">
    <name type="scientific">Ligilactobacillus saerimneri</name>
    <dbReference type="NCBI Taxonomy" id="228229"/>
    <lineage>
        <taxon>Bacteria</taxon>
        <taxon>Bacillati</taxon>
        <taxon>Bacillota</taxon>
        <taxon>Bacilli</taxon>
        <taxon>Lactobacillales</taxon>
        <taxon>Lactobacillaceae</taxon>
        <taxon>Ligilactobacillus</taxon>
    </lineage>
</organism>
<gene>
    <name evidence="3" type="primary">scpA</name>
    <name evidence="4" type="ORF">GTO87_04280</name>
</gene>
<keyword evidence="3" id="KW-0131">Cell cycle</keyword>
<dbReference type="GO" id="GO:0006260">
    <property type="term" value="P:DNA replication"/>
    <property type="evidence" value="ECO:0007669"/>
    <property type="project" value="UniProtKB-UniRule"/>
</dbReference>
<dbReference type="PANTHER" id="PTHR33969:SF2">
    <property type="entry name" value="SEGREGATION AND CONDENSATION PROTEIN A"/>
    <property type="match status" value="1"/>
</dbReference>
<dbReference type="HAMAP" id="MF_01805">
    <property type="entry name" value="ScpA"/>
    <property type="match status" value="1"/>
</dbReference>
<reference evidence="4 5" key="1">
    <citation type="submission" date="2020-01" db="EMBL/GenBank/DDBJ databases">
        <title>Complete and circular genome sequences of six lactobacillus isolates from horses.</title>
        <authorList>
            <person name="Hassan H.M."/>
        </authorList>
    </citation>
    <scope>NUCLEOTIDE SEQUENCE [LARGE SCALE GENOMIC DNA]</scope>
    <source>
        <strain evidence="4 5">1A</strain>
    </source>
</reference>
<dbReference type="GO" id="GO:0005737">
    <property type="term" value="C:cytoplasm"/>
    <property type="evidence" value="ECO:0007669"/>
    <property type="project" value="UniProtKB-SubCell"/>
</dbReference>
<dbReference type="PANTHER" id="PTHR33969">
    <property type="entry name" value="SEGREGATION AND CONDENSATION PROTEIN A"/>
    <property type="match status" value="1"/>
</dbReference>
<comment type="similarity">
    <text evidence="3">Belongs to the ScpA family.</text>
</comment>
<comment type="subcellular location">
    <subcellularLocation>
        <location evidence="3">Cytoplasm</location>
    </subcellularLocation>
    <text evidence="3">Associated with two foci at the outer edges of the nucleoid region in young cells, and at four foci within both cell halves in older cells.</text>
</comment>
<comment type="function">
    <text evidence="3">Participates in chromosomal partition during cell division. May act via the formation of a condensin-like complex containing Smc and ScpB that pull DNA away from mid-cell into both cell halves.</text>
</comment>
<keyword evidence="3" id="KW-0963">Cytoplasm</keyword>
<keyword evidence="1 3" id="KW-0159">Chromosome partition</keyword>
<dbReference type="AlphaFoldDB" id="A0A7H9EKH6"/>
<evidence type="ECO:0000313" key="4">
    <source>
        <dbReference type="EMBL" id="QLL77889.1"/>
    </source>
</evidence>
<dbReference type="Proteomes" id="UP000510886">
    <property type="component" value="Chromosome"/>
</dbReference>
<name>A0A7H9EKH6_9LACO</name>
<dbReference type="GO" id="GO:0007059">
    <property type="term" value="P:chromosome segregation"/>
    <property type="evidence" value="ECO:0007669"/>
    <property type="project" value="UniProtKB-UniRule"/>
</dbReference>
<comment type="subunit">
    <text evidence="3">Component of a cohesin-like complex composed of ScpA, ScpB and the Smc homodimer, in which ScpA and ScpB bind to the head domain of Smc. The presence of the three proteins is required for the association of the complex with DNA.</text>
</comment>
<keyword evidence="3" id="KW-0132">Cell division</keyword>
<dbReference type="KEGG" id="lsw:GTO87_04280"/>
<dbReference type="EMBL" id="CP047418">
    <property type="protein sequence ID" value="QLL77889.1"/>
    <property type="molecule type" value="Genomic_DNA"/>
</dbReference>
<evidence type="ECO:0000256" key="3">
    <source>
        <dbReference type="HAMAP-Rule" id="MF_01805"/>
    </source>
</evidence>
<dbReference type="Gene3D" id="6.10.250.2410">
    <property type="match status" value="1"/>
</dbReference>
<accession>A0A7H9EKH6</accession>
<dbReference type="Pfam" id="PF02616">
    <property type="entry name" value="SMC_ScpA"/>
    <property type="match status" value="1"/>
</dbReference>